<comment type="caution">
    <text evidence="2">The sequence shown here is derived from an EMBL/GenBank/DDBJ whole genome shotgun (WGS) entry which is preliminary data.</text>
</comment>
<dbReference type="EMBL" id="LDOU01000019">
    <property type="protein sequence ID" value="KLV06851.1"/>
    <property type="molecule type" value="Genomic_DNA"/>
</dbReference>
<gene>
    <name evidence="2" type="ORF">ABT57_18130</name>
</gene>
<evidence type="ECO:0000313" key="2">
    <source>
        <dbReference type="EMBL" id="KLV06851.1"/>
    </source>
</evidence>
<dbReference type="RefSeq" id="WP_047886680.1">
    <property type="nucleotide sequence ID" value="NZ_CP071325.1"/>
</dbReference>
<feature type="transmembrane region" description="Helical" evidence="1">
    <location>
        <begin position="7"/>
        <end position="26"/>
    </location>
</feature>
<feature type="transmembrane region" description="Helical" evidence="1">
    <location>
        <begin position="83"/>
        <end position="105"/>
    </location>
</feature>
<keyword evidence="3" id="KW-1185">Reference proteome</keyword>
<accession>A0A0J1H568</accession>
<organism evidence="2 3">
    <name type="scientific">Photobacterium ganghwense</name>
    <dbReference type="NCBI Taxonomy" id="320778"/>
    <lineage>
        <taxon>Bacteria</taxon>
        <taxon>Pseudomonadati</taxon>
        <taxon>Pseudomonadota</taxon>
        <taxon>Gammaproteobacteria</taxon>
        <taxon>Vibrionales</taxon>
        <taxon>Vibrionaceae</taxon>
        <taxon>Photobacterium</taxon>
    </lineage>
</organism>
<sequence length="148" mass="15866">MNILKIAGGLTALAAVAHIAIIVGGADWYRFFGAGEEMATLSEHGFLYPALLTGLIATMLAIWSAYAFSGAGVIRLLPFTNKILALISIVFLVRGIFSIPAVLLSSSPYMLELADKMPFMVISSLYCLLLGSCFGYGVYCRTKHQGHA</sequence>
<dbReference type="AlphaFoldDB" id="A0A0J1H568"/>
<evidence type="ECO:0000313" key="3">
    <source>
        <dbReference type="Proteomes" id="UP000035909"/>
    </source>
</evidence>
<keyword evidence="1" id="KW-0812">Transmembrane</keyword>
<feature type="transmembrane region" description="Helical" evidence="1">
    <location>
        <begin position="46"/>
        <end position="71"/>
    </location>
</feature>
<protein>
    <submittedName>
        <fullName evidence="2">Uncharacterized protein</fullName>
    </submittedName>
</protein>
<reference evidence="2 3" key="1">
    <citation type="submission" date="2015-05" db="EMBL/GenBank/DDBJ databases">
        <title>Photobacterium galathea sp. nov.</title>
        <authorList>
            <person name="Machado H."/>
            <person name="Gram L."/>
        </authorList>
    </citation>
    <scope>NUCLEOTIDE SEQUENCE [LARGE SCALE GENOMIC DNA]</scope>
    <source>
        <strain evidence="2 3">DSM 22954</strain>
    </source>
</reference>
<name>A0A0J1H568_9GAMM</name>
<proteinExistence type="predicted"/>
<dbReference type="Proteomes" id="UP000035909">
    <property type="component" value="Unassembled WGS sequence"/>
</dbReference>
<evidence type="ECO:0000256" key="1">
    <source>
        <dbReference type="SAM" id="Phobius"/>
    </source>
</evidence>
<dbReference type="PATRIC" id="fig|320778.3.peg.3942"/>
<keyword evidence="1" id="KW-1133">Transmembrane helix</keyword>
<keyword evidence="1" id="KW-0472">Membrane</keyword>
<dbReference type="OrthoDB" id="5457135at2"/>
<feature type="transmembrane region" description="Helical" evidence="1">
    <location>
        <begin position="117"/>
        <end position="139"/>
    </location>
</feature>